<keyword evidence="1" id="KW-0808">Transferase</keyword>
<protein>
    <submittedName>
        <fullName evidence="5">Toxin HigB / Protein kinase domain of HipA</fullName>
    </submittedName>
</protein>
<dbReference type="AlphaFoldDB" id="A0A3B0SIP9"/>
<dbReference type="CDD" id="cd17793">
    <property type="entry name" value="HipA"/>
    <property type="match status" value="1"/>
</dbReference>
<sequence length="421" mass="46998">MTKTLDVYLRRDLVGHLKQDKQGLMIFSYVESWLEKPNSMPLSHSLPLRAEPFEGKECKGFFGGILPEEEKRVLIAKNLGISTRNDYAMLEQIGGECAGAVTFIPAGRALPDHDYRYRQLSDGALAEILRELPRRPLMAGTEDIRLSLAGAQDKIAVYVSGDNISLPLGGAPSTHILKPAIERFEGVVFNEAVCMKLALAAGLPTAEVEFRQVEGIDYLLVKRYDRQKRMIPGGSISYERLHQEDFCQALGIASEIKYQSEGGPSLKQCFALLRDVSRVPIIDLQRLLDAVIFNVLVGNHDAHGKNFSFTCGEGTITTGRDIRLAPLYDLVSTVYYPELTPKMAMRIGGESRSDKLRARNFEKLADEANLAKPMVIQRVPELARTILETIDEIDIVHPVGRDVIALIKKRCEKFIRLFVTV</sequence>
<name>A0A3B0SIP9_9ZZZZ</name>
<evidence type="ECO:0000259" key="3">
    <source>
        <dbReference type="Pfam" id="PF07804"/>
    </source>
</evidence>
<dbReference type="InterPro" id="IPR012893">
    <property type="entry name" value="HipA-like_C"/>
</dbReference>
<evidence type="ECO:0000256" key="1">
    <source>
        <dbReference type="ARBA" id="ARBA00022679"/>
    </source>
</evidence>
<organism evidence="5">
    <name type="scientific">hydrothermal vent metagenome</name>
    <dbReference type="NCBI Taxonomy" id="652676"/>
    <lineage>
        <taxon>unclassified sequences</taxon>
        <taxon>metagenomes</taxon>
        <taxon>ecological metagenomes</taxon>
    </lineage>
</organism>
<dbReference type="InterPro" id="IPR017508">
    <property type="entry name" value="HipA_N1"/>
</dbReference>
<evidence type="ECO:0000256" key="2">
    <source>
        <dbReference type="ARBA" id="ARBA00022777"/>
    </source>
</evidence>
<dbReference type="Pfam" id="PF13657">
    <property type="entry name" value="Couple_hipA"/>
    <property type="match status" value="1"/>
</dbReference>
<dbReference type="InterPro" id="IPR052028">
    <property type="entry name" value="HipA_Ser/Thr_kinase"/>
</dbReference>
<feature type="domain" description="HipA N-terminal subdomain 1" evidence="4">
    <location>
        <begin position="5"/>
        <end position="103"/>
    </location>
</feature>
<dbReference type="NCBIfam" id="TIGR03071">
    <property type="entry name" value="couple_hipA"/>
    <property type="match status" value="1"/>
</dbReference>
<feature type="domain" description="HipA-like C-terminal" evidence="3">
    <location>
        <begin position="146"/>
        <end position="386"/>
    </location>
</feature>
<dbReference type="EMBL" id="UOEJ01000227">
    <property type="protein sequence ID" value="VAW06101.1"/>
    <property type="molecule type" value="Genomic_DNA"/>
</dbReference>
<dbReference type="PANTHER" id="PTHR37419:SF1">
    <property type="entry name" value="SERINE_THREONINE-PROTEIN KINASE TOXIN HIPA"/>
    <property type="match status" value="1"/>
</dbReference>
<dbReference type="GO" id="GO:0005829">
    <property type="term" value="C:cytosol"/>
    <property type="evidence" value="ECO:0007669"/>
    <property type="project" value="TreeGrafter"/>
</dbReference>
<dbReference type="PANTHER" id="PTHR37419">
    <property type="entry name" value="SERINE/THREONINE-PROTEIN KINASE TOXIN HIPA"/>
    <property type="match status" value="1"/>
</dbReference>
<dbReference type="Gene3D" id="1.10.1070.20">
    <property type="match status" value="1"/>
</dbReference>
<accession>A0A3B0SIP9</accession>
<evidence type="ECO:0000259" key="4">
    <source>
        <dbReference type="Pfam" id="PF13657"/>
    </source>
</evidence>
<proteinExistence type="predicted"/>
<dbReference type="GO" id="GO:0004674">
    <property type="term" value="F:protein serine/threonine kinase activity"/>
    <property type="evidence" value="ECO:0007669"/>
    <property type="project" value="TreeGrafter"/>
</dbReference>
<gene>
    <name evidence="5" type="ORF">MNBD_ALPHA01-2435</name>
</gene>
<keyword evidence="2 5" id="KW-0418">Kinase</keyword>
<evidence type="ECO:0000313" key="5">
    <source>
        <dbReference type="EMBL" id="VAW06101.1"/>
    </source>
</evidence>
<reference evidence="5" key="1">
    <citation type="submission" date="2018-06" db="EMBL/GenBank/DDBJ databases">
        <authorList>
            <person name="Zhirakovskaya E."/>
        </authorList>
    </citation>
    <scope>NUCLEOTIDE SEQUENCE</scope>
</reference>
<dbReference type="Pfam" id="PF07804">
    <property type="entry name" value="HipA_C"/>
    <property type="match status" value="1"/>
</dbReference>